<evidence type="ECO:0000256" key="4">
    <source>
        <dbReference type="ARBA" id="ARBA00035135"/>
    </source>
</evidence>
<dbReference type="GO" id="GO:0005840">
    <property type="term" value="C:ribosome"/>
    <property type="evidence" value="ECO:0007669"/>
    <property type="project" value="UniProtKB-KW"/>
</dbReference>
<dbReference type="PRINTS" id="PR00976">
    <property type="entry name" value="RIBOSOMALS21"/>
</dbReference>
<evidence type="ECO:0000313" key="7">
    <source>
        <dbReference type="EMBL" id="MCJ2379209.1"/>
    </source>
</evidence>
<name>A0ABT0BWU7_9BACT</name>
<dbReference type="EMBL" id="JAKZMM010000002">
    <property type="protein sequence ID" value="MCJ2379209.1"/>
    <property type="molecule type" value="Genomic_DNA"/>
</dbReference>
<protein>
    <recommendedName>
        <fullName evidence="4 5">Small ribosomal subunit protein bS21</fullName>
    </recommendedName>
</protein>
<comment type="caution">
    <text evidence="7">The sequence shown here is derived from an EMBL/GenBank/DDBJ whole genome shotgun (WGS) entry which is preliminary data.</text>
</comment>
<keyword evidence="8" id="KW-1185">Reference proteome</keyword>
<dbReference type="Gene3D" id="1.20.5.1150">
    <property type="entry name" value="Ribosomal protein S8"/>
    <property type="match status" value="1"/>
</dbReference>
<keyword evidence="3 5" id="KW-0687">Ribonucleoprotein</keyword>
<dbReference type="Pfam" id="PF01165">
    <property type="entry name" value="Ribosomal_S21"/>
    <property type="match status" value="1"/>
</dbReference>
<proteinExistence type="inferred from homology"/>
<evidence type="ECO:0000313" key="8">
    <source>
        <dbReference type="Proteomes" id="UP001165444"/>
    </source>
</evidence>
<dbReference type="Proteomes" id="UP001165444">
    <property type="component" value="Unassembled WGS sequence"/>
</dbReference>
<evidence type="ECO:0000256" key="6">
    <source>
        <dbReference type="RuleBase" id="RU000667"/>
    </source>
</evidence>
<accession>A0ABT0BWU7</accession>
<dbReference type="InterPro" id="IPR001911">
    <property type="entry name" value="Ribosomal_bS21"/>
</dbReference>
<dbReference type="NCBIfam" id="TIGR00030">
    <property type="entry name" value="S21p"/>
    <property type="match status" value="1"/>
</dbReference>
<organism evidence="7 8">
    <name type="scientific">Parabacteroides faecalis</name>
    <dbReference type="NCBI Taxonomy" id="2924040"/>
    <lineage>
        <taxon>Bacteria</taxon>
        <taxon>Pseudomonadati</taxon>
        <taxon>Bacteroidota</taxon>
        <taxon>Bacteroidia</taxon>
        <taxon>Bacteroidales</taxon>
        <taxon>Tannerellaceae</taxon>
        <taxon>Parabacteroides</taxon>
    </lineage>
</organism>
<dbReference type="RefSeq" id="WP_022454633.1">
    <property type="nucleotide sequence ID" value="NZ_JAKZMM010000002.1"/>
</dbReference>
<dbReference type="InterPro" id="IPR038380">
    <property type="entry name" value="Ribosomal_bS21_sf"/>
</dbReference>
<evidence type="ECO:0000256" key="1">
    <source>
        <dbReference type="ARBA" id="ARBA00006640"/>
    </source>
</evidence>
<comment type="similarity">
    <text evidence="1 5 6">Belongs to the bacterial ribosomal protein bS21 family.</text>
</comment>
<evidence type="ECO:0000256" key="2">
    <source>
        <dbReference type="ARBA" id="ARBA00022980"/>
    </source>
</evidence>
<keyword evidence="2 5" id="KW-0689">Ribosomal protein</keyword>
<dbReference type="HAMAP" id="MF_00358">
    <property type="entry name" value="Ribosomal_bS21"/>
    <property type="match status" value="1"/>
</dbReference>
<evidence type="ECO:0000256" key="3">
    <source>
        <dbReference type="ARBA" id="ARBA00023274"/>
    </source>
</evidence>
<reference evidence="7 8" key="1">
    <citation type="submission" date="2022-03" db="EMBL/GenBank/DDBJ databases">
        <title>Parabacteroides sp. nov. isolated from swine feces.</title>
        <authorList>
            <person name="Bak J.E."/>
        </authorList>
    </citation>
    <scope>NUCLEOTIDE SEQUENCE [LARGE SCALE GENOMIC DNA]</scope>
    <source>
        <strain evidence="7 8">AGMB00274</strain>
    </source>
</reference>
<sequence length="63" mass="7515">MIVVPLKEGENIEKALKKFKRKFEKTGVVKELRNRQAFEKPSVAKRKQMMRAIYVQHLQQTEE</sequence>
<evidence type="ECO:0000256" key="5">
    <source>
        <dbReference type="HAMAP-Rule" id="MF_00358"/>
    </source>
</evidence>
<gene>
    <name evidence="5 7" type="primary">rpsU</name>
    <name evidence="7" type="ORF">MUN53_01010</name>
</gene>